<dbReference type="Proteomes" id="UP000244338">
    <property type="component" value="Unassembled WGS sequence"/>
</dbReference>
<dbReference type="EMBL" id="PEBX01000020">
    <property type="protein sequence ID" value="PTQ56746.1"/>
    <property type="molecule type" value="Genomic_DNA"/>
</dbReference>
<gene>
    <name evidence="1" type="ORF">BSOLF_2714</name>
</gene>
<evidence type="ECO:0000313" key="1">
    <source>
        <dbReference type="EMBL" id="PTQ56746.1"/>
    </source>
</evidence>
<name>A0A2R6Y231_9BACL</name>
<comment type="caution">
    <text evidence="1">The sequence shown here is derived from an EMBL/GenBank/DDBJ whole genome shotgun (WGS) entry which is preliminary data.</text>
</comment>
<organism evidence="1 2">
    <name type="scientific">Candidatus Carbonibacillus altaicus</name>
    <dbReference type="NCBI Taxonomy" id="2163959"/>
    <lineage>
        <taxon>Bacteria</taxon>
        <taxon>Bacillati</taxon>
        <taxon>Bacillota</taxon>
        <taxon>Bacilli</taxon>
        <taxon>Bacillales</taxon>
        <taxon>Candidatus Carbonibacillus</taxon>
    </lineage>
</organism>
<sequence length="40" mass="4728">MRRQEILKKSIHVQNDRFRIDPPRRIAAPSDDETSHPIFG</sequence>
<accession>A0A2R6Y231</accession>
<dbReference type="AlphaFoldDB" id="A0A2R6Y231"/>
<evidence type="ECO:0000313" key="2">
    <source>
        <dbReference type="Proteomes" id="UP000244338"/>
    </source>
</evidence>
<reference evidence="2" key="1">
    <citation type="journal article" date="2018" name="Sci. Rep.">
        <title>Lignite coal burning seam in the remote Altai Mountains harbors a hydrogen-driven thermophilic microbial community.</title>
        <authorList>
            <person name="Kadnikov V.V."/>
            <person name="Mardanov A.V."/>
            <person name="Ivasenko D.A."/>
            <person name="Antsiferov D.V."/>
            <person name="Beletsky A.V."/>
            <person name="Karnachuk O.V."/>
            <person name="Ravin N.V."/>
        </authorList>
    </citation>
    <scope>NUCLEOTIDE SEQUENCE [LARGE SCALE GENOMIC DNA]</scope>
</reference>
<proteinExistence type="predicted"/>
<protein>
    <submittedName>
        <fullName evidence="1">Uncharacterized protein</fullName>
    </submittedName>
</protein>